<evidence type="ECO:0000313" key="2">
    <source>
        <dbReference type="EMBL" id="KAL3699291.1"/>
    </source>
</evidence>
<feature type="compositionally biased region" description="Polar residues" evidence="1">
    <location>
        <begin position="326"/>
        <end position="341"/>
    </location>
</feature>
<evidence type="ECO:0008006" key="4">
    <source>
        <dbReference type="Google" id="ProtNLM"/>
    </source>
</evidence>
<organism evidence="2 3">
    <name type="scientific">Riccia sorocarpa</name>
    <dbReference type="NCBI Taxonomy" id="122646"/>
    <lineage>
        <taxon>Eukaryota</taxon>
        <taxon>Viridiplantae</taxon>
        <taxon>Streptophyta</taxon>
        <taxon>Embryophyta</taxon>
        <taxon>Marchantiophyta</taxon>
        <taxon>Marchantiopsida</taxon>
        <taxon>Marchantiidae</taxon>
        <taxon>Marchantiales</taxon>
        <taxon>Ricciaceae</taxon>
        <taxon>Riccia</taxon>
    </lineage>
</organism>
<feature type="compositionally biased region" description="Acidic residues" evidence="1">
    <location>
        <begin position="220"/>
        <end position="232"/>
    </location>
</feature>
<sequence>MGEEPVRAIARGAMGSSYRSWSRRARDVAEREGRLVINISKRQGFKGIRDQMDRGILSYYFGGSPAIGLFRNWAVANWAKKLKVTVESVQESGSKGVLTMFKTKQDREKVLAHVHPRIRGCEVAQLAWVPDMDAAGYTPKMKPTEVKACDLPKWAKADLPKLFLSLGPVLSLPQDTREMVQNKVTATILWDNDKPLPDSVFVRLAGCEFKCPLKRVVADDETHDNDDSDQELEGTNGEHSKANEDGNAGQEEGSGSISGSCNMPQVNSEGCLQKTAHKPHLNHAHESRKGELTLPEIDGNPTQMETGMQKYKRWELDLNAALGDGDNTQASRSSTPDNGGDSSHMFLGLKVLHSWNMECS</sequence>
<reference evidence="2 3" key="1">
    <citation type="submission" date="2024-09" db="EMBL/GenBank/DDBJ databases">
        <title>Chromosome-scale assembly of Riccia sorocarpa.</title>
        <authorList>
            <person name="Paukszto L."/>
        </authorList>
    </citation>
    <scope>NUCLEOTIDE SEQUENCE [LARGE SCALE GENOMIC DNA]</scope>
    <source>
        <strain evidence="2">LP-2024</strain>
        <tissue evidence="2">Aerial parts of the thallus</tissue>
    </source>
</reference>
<keyword evidence="3" id="KW-1185">Reference proteome</keyword>
<comment type="caution">
    <text evidence="2">The sequence shown here is derived from an EMBL/GenBank/DDBJ whole genome shotgun (WGS) entry which is preliminary data.</text>
</comment>
<dbReference type="AlphaFoldDB" id="A0ABD3I6V2"/>
<dbReference type="EMBL" id="JBJQOH010000001">
    <property type="protein sequence ID" value="KAL3699291.1"/>
    <property type="molecule type" value="Genomic_DNA"/>
</dbReference>
<gene>
    <name evidence="2" type="ORF">R1sor_017313</name>
</gene>
<proteinExistence type="predicted"/>
<name>A0ABD3I6V2_9MARC</name>
<feature type="compositionally biased region" description="Low complexity" evidence="1">
    <location>
        <begin position="249"/>
        <end position="260"/>
    </location>
</feature>
<protein>
    <recommendedName>
        <fullName evidence="4">DUF4283 domain-containing protein</fullName>
    </recommendedName>
</protein>
<feature type="region of interest" description="Disordered" evidence="1">
    <location>
        <begin position="279"/>
        <end position="304"/>
    </location>
</feature>
<evidence type="ECO:0000256" key="1">
    <source>
        <dbReference type="SAM" id="MobiDB-lite"/>
    </source>
</evidence>
<feature type="region of interest" description="Disordered" evidence="1">
    <location>
        <begin position="322"/>
        <end position="343"/>
    </location>
</feature>
<accession>A0ABD3I6V2</accession>
<dbReference type="Proteomes" id="UP001633002">
    <property type="component" value="Unassembled WGS sequence"/>
</dbReference>
<feature type="region of interest" description="Disordered" evidence="1">
    <location>
        <begin position="220"/>
        <end position="262"/>
    </location>
</feature>
<evidence type="ECO:0000313" key="3">
    <source>
        <dbReference type="Proteomes" id="UP001633002"/>
    </source>
</evidence>